<gene>
    <name evidence="1" type="ORF">MANES_14G154000v8</name>
</gene>
<protein>
    <submittedName>
        <fullName evidence="1">Uncharacterized protein</fullName>
    </submittedName>
</protein>
<organism evidence="1 2">
    <name type="scientific">Manihot esculenta</name>
    <name type="common">Cassava</name>
    <name type="synonym">Jatropha manihot</name>
    <dbReference type="NCBI Taxonomy" id="3983"/>
    <lineage>
        <taxon>Eukaryota</taxon>
        <taxon>Viridiplantae</taxon>
        <taxon>Streptophyta</taxon>
        <taxon>Embryophyta</taxon>
        <taxon>Tracheophyta</taxon>
        <taxon>Spermatophyta</taxon>
        <taxon>Magnoliopsida</taxon>
        <taxon>eudicotyledons</taxon>
        <taxon>Gunneridae</taxon>
        <taxon>Pentapetalae</taxon>
        <taxon>rosids</taxon>
        <taxon>fabids</taxon>
        <taxon>Malpighiales</taxon>
        <taxon>Euphorbiaceae</taxon>
        <taxon>Crotonoideae</taxon>
        <taxon>Manihoteae</taxon>
        <taxon>Manihot</taxon>
    </lineage>
</organism>
<dbReference type="Proteomes" id="UP000091857">
    <property type="component" value="Chromosome 14"/>
</dbReference>
<evidence type="ECO:0000313" key="1">
    <source>
        <dbReference type="EMBL" id="KAG8639539.1"/>
    </source>
</evidence>
<comment type="caution">
    <text evidence="1">The sequence shown here is derived from an EMBL/GenBank/DDBJ whole genome shotgun (WGS) entry which is preliminary data.</text>
</comment>
<reference evidence="2" key="1">
    <citation type="journal article" date="2016" name="Nat. Biotechnol.">
        <title>Sequencing wild and cultivated cassava and related species reveals extensive interspecific hybridization and genetic diversity.</title>
        <authorList>
            <person name="Bredeson J.V."/>
            <person name="Lyons J.B."/>
            <person name="Prochnik S.E."/>
            <person name="Wu G.A."/>
            <person name="Ha C.M."/>
            <person name="Edsinger-Gonzales E."/>
            <person name="Grimwood J."/>
            <person name="Schmutz J."/>
            <person name="Rabbi I.Y."/>
            <person name="Egesi C."/>
            <person name="Nauluvula P."/>
            <person name="Lebot V."/>
            <person name="Ndunguru J."/>
            <person name="Mkamilo G."/>
            <person name="Bart R.S."/>
            <person name="Setter T.L."/>
            <person name="Gleadow R.M."/>
            <person name="Kulakow P."/>
            <person name="Ferguson M.E."/>
            <person name="Rounsley S."/>
            <person name="Rokhsar D.S."/>
        </authorList>
    </citation>
    <scope>NUCLEOTIDE SEQUENCE [LARGE SCALE GENOMIC DNA]</scope>
    <source>
        <strain evidence="2">cv. AM560-2</strain>
    </source>
</reference>
<accession>A0ACB7GIC7</accession>
<keyword evidence="2" id="KW-1185">Reference proteome</keyword>
<name>A0ACB7GIC7_MANES</name>
<proteinExistence type="predicted"/>
<dbReference type="EMBL" id="CM004400">
    <property type="protein sequence ID" value="KAG8639539.1"/>
    <property type="molecule type" value="Genomic_DNA"/>
</dbReference>
<evidence type="ECO:0000313" key="2">
    <source>
        <dbReference type="Proteomes" id="UP000091857"/>
    </source>
</evidence>
<sequence>MQSSSSSLKVSPLDLMSAIIKRNMDPSNASSESAAEVATLFIENRDFVMILTTSIAVLIGCVVVLVWRRSSSPKSKSSAFEPPKPLIVKEPEPEHDDGHKKVTILFGTQTGTAEGFAKALAEEGKARYEKAKFKVVDLDDYAADDDEYEEKFKKESLVLFFVATYGDGEPTDNAARFYKWFTEGKERGEWLQNLQFGVFGLGNKQYEHFNKIAKVLDEMFEQQGAKRLVPVGLGDDDQCIEDDFAGWRESLWPELDQLLRDEDDATTVSTPYTAAVLEYRVVFYDPENAPLEDKNWSNANGQAVHDAQHPCRSNVAVRKELHTSASDRSCTHLEFDIAGTGLTYETGDHVGVYCENLDEVVDEALQLLALSPDTCFSLHSDKEDGTSLGGSSLPPPFPPCSLRTALTRYADLLSSPKKSALLALAAHATHPAEADRLRHLASPAGKDEYAQWIVANQRSLLEVMVEFPTARPPLGVFFAAVAPRLQPRYYSISSSPRMAPSRIHVTCALVIEKTPAGRVHKGVCSTWMKNSVPLEKSHECSWAPIFVRQSNFKLPEDTKVPIIMIGPGTGLAPFRGFLQERLALKEAGAELGSSILFFGCRNSKMDYIYEDELNNFVESGALSELIVAFSREGPTKQYVQHKMLEKVWYLFHLPP</sequence>